<dbReference type="Pfam" id="PF12146">
    <property type="entry name" value="Hydrolase_4"/>
    <property type="match status" value="1"/>
</dbReference>
<dbReference type="PANTHER" id="PTHR43265">
    <property type="entry name" value="ESTERASE ESTD"/>
    <property type="match status" value="1"/>
</dbReference>
<protein>
    <submittedName>
        <fullName evidence="2">Hydrolase, alpha/beta fold family</fullName>
    </submittedName>
</protein>
<reference evidence="2" key="1">
    <citation type="submission" date="2015-10" db="EMBL/GenBank/DDBJ databases">
        <authorList>
            <person name="Gilbert D.G."/>
        </authorList>
    </citation>
    <scope>NUCLEOTIDE SEQUENCE</scope>
</reference>
<dbReference type="InterPro" id="IPR053145">
    <property type="entry name" value="AB_hydrolase_Est10"/>
</dbReference>
<evidence type="ECO:0000313" key="2">
    <source>
        <dbReference type="EMBL" id="CUS45328.1"/>
    </source>
</evidence>
<dbReference type="SUPFAM" id="SSF53474">
    <property type="entry name" value="alpha/beta-Hydrolases"/>
    <property type="match status" value="1"/>
</dbReference>
<dbReference type="Gene3D" id="3.40.50.1820">
    <property type="entry name" value="alpha/beta hydrolase"/>
    <property type="match status" value="1"/>
</dbReference>
<dbReference type="EMBL" id="CZQE01000242">
    <property type="protein sequence ID" value="CUS45328.1"/>
    <property type="molecule type" value="Genomic_DNA"/>
</dbReference>
<dbReference type="InterPro" id="IPR022742">
    <property type="entry name" value="Hydrolase_4"/>
</dbReference>
<dbReference type="GO" id="GO:0052689">
    <property type="term" value="F:carboxylic ester hydrolase activity"/>
    <property type="evidence" value="ECO:0007669"/>
    <property type="project" value="TreeGrafter"/>
</dbReference>
<dbReference type="AlphaFoldDB" id="A0A160TLI2"/>
<accession>A0A160TLI2</accession>
<feature type="domain" description="Serine aminopeptidase S33" evidence="1">
    <location>
        <begin position="74"/>
        <end position="267"/>
    </location>
</feature>
<dbReference type="InterPro" id="IPR029058">
    <property type="entry name" value="AB_hydrolase_fold"/>
</dbReference>
<keyword evidence="2" id="KW-0378">Hydrolase</keyword>
<dbReference type="PANTHER" id="PTHR43265:SF1">
    <property type="entry name" value="ESTERASE ESTD"/>
    <property type="match status" value="1"/>
</dbReference>
<name>A0A160TLI2_9ZZZZ</name>
<sequence>MIGALLMAMMSPQAIAQPMPDGAIEAPGPSGPLRGSLVEAPGTNGTPAPMVLIIPGSGPTNRDGDSPLGVRGAVFRQLAEGLAARGIGSVRIDKRGMFGSAGAIADANDVTIADYASDVRGWIGVIRKRTGVPCVWVLGHSEGGLVALAAAQEVTDICGLLLVATAGRPMGEVLRAQLRANPANAPILPSALAAIDSLEAGRKVDIATLHPAVAGLFDPRVQSYLIDAFRYDPARLIAAVKGPVLILQGKNDIQVGIEDAALLKNARPAAKMVTLAGVNHVLKPVASDGRGANVATYGDPAVAIDPAVTDTIATMILAGTAR</sequence>
<evidence type="ECO:0000259" key="1">
    <source>
        <dbReference type="Pfam" id="PF12146"/>
    </source>
</evidence>
<organism evidence="2">
    <name type="scientific">hydrothermal vent metagenome</name>
    <dbReference type="NCBI Taxonomy" id="652676"/>
    <lineage>
        <taxon>unclassified sequences</taxon>
        <taxon>metagenomes</taxon>
        <taxon>ecological metagenomes</taxon>
    </lineage>
</organism>
<gene>
    <name evidence="2" type="ORF">MGWOODY_Smn1182</name>
</gene>
<proteinExistence type="predicted"/>